<evidence type="ECO:0000256" key="3">
    <source>
        <dbReference type="RuleBase" id="RU003476"/>
    </source>
</evidence>
<dbReference type="RefSeq" id="WP_198733703.1">
    <property type="nucleotide sequence ID" value="NZ_JAEINH010000006.1"/>
</dbReference>
<keyword evidence="2 3" id="KW-0378">Hydrolase</keyword>
<dbReference type="PRINTS" id="PR00502">
    <property type="entry name" value="NUDIXFAMILY"/>
</dbReference>
<accession>A0A934IC52</accession>
<dbReference type="InterPro" id="IPR051325">
    <property type="entry name" value="Nudix_hydrolase_domain"/>
</dbReference>
<dbReference type="InterPro" id="IPR015797">
    <property type="entry name" value="NUDIX_hydrolase-like_dom_sf"/>
</dbReference>
<dbReference type="EMBL" id="JAEINH010000006">
    <property type="protein sequence ID" value="MBI9115146.1"/>
    <property type="molecule type" value="Genomic_DNA"/>
</dbReference>
<protein>
    <submittedName>
        <fullName evidence="6">NUDIX hydrolase</fullName>
    </submittedName>
</protein>
<feature type="domain" description="Nudix hydrolase" evidence="5">
    <location>
        <begin position="28"/>
        <end position="161"/>
    </location>
</feature>
<dbReference type="CDD" id="cd18877">
    <property type="entry name" value="NUDIX_Hydrolase"/>
    <property type="match status" value="1"/>
</dbReference>
<evidence type="ECO:0000313" key="6">
    <source>
        <dbReference type="EMBL" id="MBI9115146.1"/>
    </source>
</evidence>
<comment type="similarity">
    <text evidence="1 3">Belongs to the Nudix hydrolase family.</text>
</comment>
<dbReference type="PANTHER" id="PTHR21340:SF0">
    <property type="entry name" value="BIS(5'-NUCLEOSYL)-TETRAPHOSPHATASE [ASYMMETRICAL]"/>
    <property type="match status" value="1"/>
</dbReference>
<dbReference type="Gene3D" id="3.90.79.10">
    <property type="entry name" value="Nucleoside Triphosphate Pyrophosphohydrolase"/>
    <property type="match status" value="1"/>
</dbReference>
<dbReference type="Pfam" id="PF00293">
    <property type="entry name" value="NUDIX"/>
    <property type="match status" value="1"/>
</dbReference>
<evidence type="ECO:0000256" key="4">
    <source>
        <dbReference type="SAM" id="MobiDB-lite"/>
    </source>
</evidence>
<dbReference type="AlphaFoldDB" id="A0A934IC52"/>
<reference evidence="6" key="1">
    <citation type="submission" date="2020-12" db="EMBL/GenBank/DDBJ databases">
        <title>Sanguibacter suaedae sp. nov., isolated from Suaeda aralocaspica.</title>
        <authorList>
            <person name="Ma Q."/>
        </authorList>
    </citation>
    <scope>NUCLEOTIDE SEQUENCE</scope>
    <source>
        <strain evidence="6">YZGR15</strain>
    </source>
</reference>
<dbReference type="Proteomes" id="UP000602087">
    <property type="component" value="Unassembled WGS sequence"/>
</dbReference>
<dbReference type="PANTHER" id="PTHR21340">
    <property type="entry name" value="DIADENOSINE 5,5-P1,P4-TETRAPHOSPHATE PYROPHOSPHOHYDROLASE MUTT"/>
    <property type="match status" value="1"/>
</dbReference>
<dbReference type="InterPro" id="IPR020476">
    <property type="entry name" value="Nudix_hydrolase"/>
</dbReference>
<dbReference type="GO" id="GO:0006167">
    <property type="term" value="P:AMP biosynthetic process"/>
    <property type="evidence" value="ECO:0007669"/>
    <property type="project" value="TreeGrafter"/>
</dbReference>
<dbReference type="SUPFAM" id="SSF55811">
    <property type="entry name" value="Nudix"/>
    <property type="match status" value="1"/>
</dbReference>
<evidence type="ECO:0000313" key="7">
    <source>
        <dbReference type="Proteomes" id="UP000602087"/>
    </source>
</evidence>
<dbReference type="PROSITE" id="PS00893">
    <property type="entry name" value="NUDIX_BOX"/>
    <property type="match status" value="1"/>
</dbReference>
<comment type="caution">
    <text evidence="6">The sequence shown here is derived from an EMBL/GenBank/DDBJ whole genome shotgun (WGS) entry which is preliminary data.</text>
</comment>
<gene>
    <name evidence="6" type="ORF">JAV76_09015</name>
</gene>
<dbReference type="GO" id="GO:0006754">
    <property type="term" value="P:ATP biosynthetic process"/>
    <property type="evidence" value="ECO:0007669"/>
    <property type="project" value="TreeGrafter"/>
</dbReference>
<name>A0A934IC52_9MICO</name>
<organism evidence="6 7">
    <name type="scientific">Sanguibacter suaedae</name>
    <dbReference type="NCBI Taxonomy" id="2795737"/>
    <lineage>
        <taxon>Bacteria</taxon>
        <taxon>Bacillati</taxon>
        <taxon>Actinomycetota</taxon>
        <taxon>Actinomycetes</taxon>
        <taxon>Micrococcales</taxon>
        <taxon>Sanguibacteraceae</taxon>
        <taxon>Sanguibacter</taxon>
    </lineage>
</organism>
<dbReference type="GO" id="GO:0004081">
    <property type="term" value="F:bis(5'-nucleosyl)-tetraphosphatase (asymmetrical) activity"/>
    <property type="evidence" value="ECO:0007669"/>
    <property type="project" value="TreeGrafter"/>
</dbReference>
<keyword evidence="7" id="KW-1185">Reference proteome</keyword>
<dbReference type="PROSITE" id="PS51462">
    <property type="entry name" value="NUDIX"/>
    <property type="match status" value="1"/>
</dbReference>
<sequence length="170" mass="18248">MDDARPEGRTRQPGDGWVDCDCGSRHWGLHGAAGLLLARRDAAGGVTHVVLQHRALWSDQGGTWGVPGGAVGPDESPEQGALREAQEEAGIDPDVVHVRATHVLDHGSWRYTTVLADEAPGATLDVRPTDPESLAIAWVPLADVDRRPLLPAFAAAWPVLLDRLTERPAR</sequence>
<dbReference type="InterPro" id="IPR000086">
    <property type="entry name" value="NUDIX_hydrolase_dom"/>
</dbReference>
<evidence type="ECO:0000256" key="2">
    <source>
        <dbReference type="ARBA" id="ARBA00022801"/>
    </source>
</evidence>
<evidence type="ECO:0000256" key="1">
    <source>
        <dbReference type="ARBA" id="ARBA00005582"/>
    </source>
</evidence>
<proteinExistence type="inferred from homology"/>
<feature type="region of interest" description="Disordered" evidence="4">
    <location>
        <begin position="69"/>
        <end position="89"/>
    </location>
</feature>
<evidence type="ECO:0000259" key="5">
    <source>
        <dbReference type="PROSITE" id="PS51462"/>
    </source>
</evidence>
<dbReference type="InterPro" id="IPR020084">
    <property type="entry name" value="NUDIX_hydrolase_CS"/>
</dbReference>